<keyword evidence="2 4" id="KW-0479">Metal-binding</keyword>
<keyword evidence="5" id="KW-0472">Membrane</keyword>
<dbReference type="PROSITE" id="PS51007">
    <property type="entry name" value="CYTC"/>
    <property type="match status" value="1"/>
</dbReference>
<keyword evidence="3 4" id="KW-0408">Iron</keyword>
<evidence type="ECO:0000313" key="8">
    <source>
        <dbReference type="Proteomes" id="UP000198914"/>
    </source>
</evidence>
<accession>A0A1H3U5X8</accession>
<feature type="domain" description="Cytochrome c" evidence="6">
    <location>
        <begin position="91"/>
        <end position="264"/>
    </location>
</feature>
<keyword evidence="1 4" id="KW-0349">Heme</keyword>
<proteinExistence type="predicted"/>
<dbReference type="GO" id="GO:0020037">
    <property type="term" value="F:heme binding"/>
    <property type="evidence" value="ECO:0007669"/>
    <property type="project" value="InterPro"/>
</dbReference>
<protein>
    <submittedName>
        <fullName evidence="7">Cytochrome c oxidase cbb3-type subunit 2</fullName>
    </submittedName>
</protein>
<dbReference type="RefSeq" id="WP_092647771.1">
    <property type="nucleotide sequence ID" value="NZ_FNPX01000024.1"/>
</dbReference>
<organism evidence="7 8">
    <name type="scientific">Jannaschia faecimaris</name>
    <dbReference type="NCBI Taxonomy" id="1244108"/>
    <lineage>
        <taxon>Bacteria</taxon>
        <taxon>Pseudomonadati</taxon>
        <taxon>Pseudomonadota</taxon>
        <taxon>Alphaproteobacteria</taxon>
        <taxon>Rhodobacterales</taxon>
        <taxon>Roseobacteraceae</taxon>
        <taxon>Jannaschia</taxon>
    </lineage>
</organism>
<dbReference type="NCBIfam" id="NF011055">
    <property type="entry name" value="PRK14487.1"/>
    <property type="match status" value="1"/>
</dbReference>
<evidence type="ECO:0000256" key="2">
    <source>
        <dbReference type="ARBA" id="ARBA00022723"/>
    </source>
</evidence>
<feature type="transmembrane region" description="Helical" evidence="5">
    <location>
        <begin position="53"/>
        <end position="76"/>
    </location>
</feature>
<dbReference type="NCBIfam" id="TIGR00781">
    <property type="entry name" value="ccoO"/>
    <property type="match status" value="1"/>
</dbReference>
<evidence type="ECO:0000256" key="1">
    <source>
        <dbReference type="ARBA" id="ARBA00022617"/>
    </source>
</evidence>
<evidence type="ECO:0000256" key="5">
    <source>
        <dbReference type="SAM" id="Phobius"/>
    </source>
</evidence>
<reference evidence="8" key="1">
    <citation type="submission" date="2016-10" db="EMBL/GenBank/DDBJ databases">
        <authorList>
            <person name="Varghese N."/>
            <person name="Submissions S."/>
        </authorList>
    </citation>
    <scope>NUCLEOTIDE SEQUENCE [LARGE SCALE GENOMIC DNA]</scope>
    <source>
        <strain evidence="8">DSM 100420</strain>
    </source>
</reference>
<dbReference type="GO" id="GO:0046872">
    <property type="term" value="F:metal ion binding"/>
    <property type="evidence" value="ECO:0007669"/>
    <property type="project" value="UniProtKB-KW"/>
</dbReference>
<keyword evidence="5" id="KW-0812">Transmembrane</keyword>
<dbReference type="InterPro" id="IPR036909">
    <property type="entry name" value="Cyt_c-like_dom_sf"/>
</dbReference>
<name>A0A1H3U5X8_9RHOB</name>
<evidence type="ECO:0000259" key="6">
    <source>
        <dbReference type="PROSITE" id="PS51007"/>
    </source>
</evidence>
<keyword evidence="8" id="KW-1185">Reference proteome</keyword>
<dbReference type="Gene3D" id="6.10.250.2250">
    <property type="match status" value="1"/>
</dbReference>
<dbReference type="OrthoDB" id="9805440at2"/>
<dbReference type="SUPFAM" id="SSF46626">
    <property type="entry name" value="Cytochrome c"/>
    <property type="match status" value="1"/>
</dbReference>
<dbReference type="InterPro" id="IPR003468">
    <property type="entry name" value="Cyt_c_oxidase_monohaem-su/FixO"/>
</dbReference>
<dbReference type="InterPro" id="IPR009056">
    <property type="entry name" value="Cyt_c-like_dom"/>
</dbReference>
<evidence type="ECO:0000313" key="7">
    <source>
        <dbReference type="EMBL" id="SDZ57687.1"/>
    </source>
</evidence>
<keyword evidence="5" id="KW-1133">Transmembrane helix</keyword>
<sequence length="278" mass="31084">MTKNPRDPNYDPADDPNVVTAAEGAQKGKIPNETPVETKNITFHQRFERNATLLLVGSLLVVSVGGIVEIAPLFWLENTIEEVEGMRPYSPLELAGRDIYVREGCYVCHSQMIRPMRDEVERYGHYSLAAESMYDHPFQWGSKRTGPDLARVGGRYSDEWHVDHLIDPQSVVPESVMPKYAFLADTRLNTDQTQALVATHAFVGVPYSEEMIEAASTDIRVQVDPFGDIDGLLERYPGAQVRNFDGLPALTEMDALIAYMQMLGTLVDFSTFEPAASR</sequence>
<evidence type="ECO:0000256" key="4">
    <source>
        <dbReference type="PROSITE-ProRule" id="PRU00433"/>
    </source>
</evidence>
<dbReference type="Proteomes" id="UP000198914">
    <property type="component" value="Unassembled WGS sequence"/>
</dbReference>
<dbReference type="Pfam" id="PF02433">
    <property type="entry name" value="FixO"/>
    <property type="match status" value="1"/>
</dbReference>
<dbReference type="AlphaFoldDB" id="A0A1H3U5X8"/>
<evidence type="ECO:0000256" key="3">
    <source>
        <dbReference type="ARBA" id="ARBA00023004"/>
    </source>
</evidence>
<dbReference type="GO" id="GO:0009055">
    <property type="term" value="F:electron transfer activity"/>
    <property type="evidence" value="ECO:0007669"/>
    <property type="project" value="InterPro"/>
</dbReference>
<dbReference type="Gene3D" id="1.10.760.10">
    <property type="entry name" value="Cytochrome c-like domain"/>
    <property type="match status" value="1"/>
</dbReference>
<dbReference type="STRING" id="1244108.SAMN05444004_12411"/>
<gene>
    <name evidence="7" type="ORF">SAMN05444004_12411</name>
</gene>
<dbReference type="EMBL" id="FNPX01000024">
    <property type="protein sequence ID" value="SDZ57687.1"/>
    <property type="molecule type" value="Genomic_DNA"/>
</dbReference>